<keyword evidence="3" id="KW-1185">Reference proteome</keyword>
<sequence>MQGGFQHRDFLTVFNIPISLWIQNGTHLFHKNTQTLIDKTGKRLCIKCIKEMFTNNQKSSTYLSQICEDLMLMIKCERGKGVVRFIINELLADESNFIIEEINKVDDEMLLNNLINLKLTLLNKHFSISENIQRQKLNENILNIIIKNIDNLNTRMRSMAKLIYILFDDRLSIYSNSLIDGIVEDSKNLSRFGKIISRMGMENIQYLIPVLFKLIECNPEKVISNLFADKGLHLSKLLCEVSDRKIYFEYMLEFYLHILNNYPSHFGYLLLDKSYEANLISNNKEELSLNILNGIEKMTISLAKSSRYSKTKNDHLSRNLNIDKFQNSEFSINDLECMQKPGSIPIVGNYLINNNSSSGSNRLEEVGEHGEKGLSMSIDNFSNGNNIYNSNNNNDEKYLSFGRNNNIDINELEKKKELDGINMFDLLRKREEDDNKLMKKLIEFFKGFMLYKNKMGLYWSSGKEKLEMIKIDEEDDDLDSNSHQYCQINEWTMNGESFEVVHKIIEWIIELLRNSIEVDLDNLALDCILEIFTREKCCIYDEEKPETEEELSNLNNSLNENNTLDNDSNKSPNPELNNENKSEDFIFNVRSLNIKSKRVTFKRTEEIPAKKKLITFNDVDKNKLCVNACMQGGAKNVSDTGKEKNKSCGKICFHQIFVIKHGQYLLDIFLELFDDYLRKFGLNYIRKKSGSKQNLPFYDKSYKYIIDNEDKIEEVLNKIIKGMSNISNGVAIQSFPRQVFALSWFMDFILYGFMNEESVIKRKPPVPLYGSSSMDMVMKAANMEQPLEYALLSISAKFSEENNQSIEKAQNSQKLSINYVDNNLSKVQIQIVNQIISLIEKMCRCLYRKGKSNSKMEGEKFSGSFYKVDIKKLWKLNGTVYSRDLLLEYFSNILQIIERLSWLKGIQIIQFLDSTDKLFEFYSRELKNREQNMISLAQLYLIQHVFDNNLNFEFEIKDTCLENKESQATFIYNIFSIILQIERRIQDNLEDFDEVNDQILQKAAKKIKVLINNKVGAQLVFKWIKDPNIGNQEIYGIKTNILVRWVIHISRQLLHPIMSENEISTRLKYLTKERIKAALLLDDSASSDTISIVISLLTFCYGYFPDQVILFILKNINREEINDSDYLGICDISEDIIQKISNYGKPSNFGNLYTGRNIPTRVLLYYSSIILNNTNQNPKNVDLFQDYFSQKDKIVTKIVSILFNSNIRRREWLLWHSKDFDKIDLFSDSLRNLIQARGAIGSYQEQKKVEEQIFKWIYDRNIDYSRYQVSTRPFSITCFYSGLVDFSISPILEKSIMENMSFIKFEIKQLLHLSSMQINTCNEYEVEEFIQKLSMHFNLFIFSIQSYIESNNQFEFADQLTIEEATLPLKLFLNINKDDFDFKLKAIIGHLTLKFISVFFKPSWKKTAFHELSGTDSSSKVFGIKTYKSLDNFGESSTKKDSSILFMLVNLIDELTRWMNDIFNINNIENFDISGYLETLSSLLLELGLKDNTFSDCMEIGAGGEKTKLLRLKVRQSLINLVQSDSMASLVEKILNYIIICRRKGNNLDANKLSHLMVILILLFSLFLSKIQIFRSNGQLESIIDSFLAHPTLLFHAEKSSKCEFSTFFSSECDNWFGNLIKLSKTITTCDFCLSFGLNHNMEEIKLSTIVSLIVVLIRPNQVINGIISKNNLIKDVFLQSISGILNTNHKVSSLSHGYMAIILASIYLSCDQIQSLSLVHNLYIQKFLVKEFVSSILNFDKNPMENLNLSPCIIFHYSILFSYLVFILKITPWWFNISDLLNLTFVNRLGKIYKSLQALAIIYNDENDIIGEYLLSLTEILLKILLETAKGQSNFSSTYIQDEKKSGTGSNGVIIKLIQETLKNQENENIQDYNITLVREHTSTRDGNNIKNIFNCENNERSGCFICGLGYQFRPFETNDSLINNFFINQVLKFSTMEIFKRIIEN</sequence>
<accession>A0A1J4MHU3</accession>
<dbReference type="OrthoDB" id="343112at2759"/>
<dbReference type="EMBL" id="LRBP01000021">
    <property type="protein sequence ID" value="OII72588.1"/>
    <property type="molecule type" value="Genomic_DNA"/>
</dbReference>
<dbReference type="Proteomes" id="UP000186176">
    <property type="component" value="Unassembled WGS sequence"/>
</dbReference>
<comment type="caution">
    <text evidence="2">The sequence shown here is derived from an EMBL/GenBank/DDBJ whole genome shotgun (WGS) entry which is preliminary data.</text>
</comment>
<feature type="compositionally biased region" description="Low complexity" evidence="1">
    <location>
        <begin position="552"/>
        <end position="566"/>
    </location>
</feature>
<proteinExistence type="predicted"/>
<dbReference type="GeneID" id="39980116"/>
<organism evidence="2 3">
    <name type="scientific">Cryptosporidium ubiquitum</name>
    <dbReference type="NCBI Taxonomy" id="857276"/>
    <lineage>
        <taxon>Eukaryota</taxon>
        <taxon>Sar</taxon>
        <taxon>Alveolata</taxon>
        <taxon>Apicomplexa</taxon>
        <taxon>Conoidasida</taxon>
        <taxon>Coccidia</taxon>
        <taxon>Eucoccidiorida</taxon>
        <taxon>Eimeriorina</taxon>
        <taxon>Cryptosporidiidae</taxon>
        <taxon>Cryptosporidium</taxon>
    </lineage>
</organism>
<evidence type="ECO:0000313" key="3">
    <source>
        <dbReference type="Proteomes" id="UP000186176"/>
    </source>
</evidence>
<name>A0A1J4MHU3_9CRYT</name>
<reference evidence="2 3" key="1">
    <citation type="submission" date="2016-10" db="EMBL/GenBank/DDBJ databases">
        <title>Reductive evolution of mitochondrial metabolism and differential evolution of invasion-related proteins in Cryptosporidium.</title>
        <authorList>
            <person name="Liu S."/>
            <person name="Roellig D.M."/>
            <person name="Guo Y."/>
            <person name="Li N."/>
            <person name="Frace M.A."/>
            <person name="Tang K."/>
            <person name="Zhang L."/>
            <person name="Feng Y."/>
            <person name="Xiao L."/>
        </authorList>
    </citation>
    <scope>NUCLEOTIDE SEQUENCE [LARGE SCALE GENOMIC DNA]</scope>
    <source>
        <strain evidence="2">39726</strain>
    </source>
</reference>
<gene>
    <name evidence="2" type="ORF">cubi_03324</name>
</gene>
<dbReference type="RefSeq" id="XP_028874050.1">
    <property type="nucleotide sequence ID" value="XM_029020337.1"/>
</dbReference>
<dbReference type="VEuPathDB" id="CryptoDB:cubi_03324"/>
<evidence type="ECO:0000256" key="1">
    <source>
        <dbReference type="SAM" id="MobiDB-lite"/>
    </source>
</evidence>
<feature type="region of interest" description="Disordered" evidence="1">
    <location>
        <begin position="549"/>
        <end position="580"/>
    </location>
</feature>
<protein>
    <submittedName>
        <fullName evidence="2">Uncharacterized protein</fullName>
    </submittedName>
</protein>
<evidence type="ECO:0000313" key="2">
    <source>
        <dbReference type="EMBL" id="OII72588.1"/>
    </source>
</evidence>